<dbReference type="PANTHER" id="PTHR30055">
    <property type="entry name" value="HTH-TYPE TRANSCRIPTIONAL REGULATOR RUTR"/>
    <property type="match status" value="1"/>
</dbReference>
<dbReference type="InterPro" id="IPR009057">
    <property type="entry name" value="Homeodomain-like_sf"/>
</dbReference>
<dbReference type="InterPro" id="IPR001647">
    <property type="entry name" value="HTH_TetR"/>
</dbReference>
<evidence type="ECO:0000313" key="7">
    <source>
        <dbReference type="Proteomes" id="UP000182983"/>
    </source>
</evidence>
<evidence type="ECO:0000256" key="2">
    <source>
        <dbReference type="ARBA" id="ARBA00023125"/>
    </source>
</evidence>
<dbReference type="OrthoDB" id="9816431at2"/>
<organism evidence="6 7">
    <name type="scientific">Magnetospirillum fulvum</name>
    <name type="common">Rhodospirillum fulvum</name>
    <dbReference type="NCBI Taxonomy" id="1082"/>
    <lineage>
        <taxon>Bacteria</taxon>
        <taxon>Pseudomonadati</taxon>
        <taxon>Pseudomonadota</taxon>
        <taxon>Alphaproteobacteria</taxon>
        <taxon>Rhodospirillales</taxon>
        <taxon>Rhodospirillaceae</taxon>
        <taxon>Magnetospirillum</taxon>
    </lineage>
</organism>
<dbReference type="AlphaFoldDB" id="A0A1H6GZW7"/>
<evidence type="ECO:0000259" key="5">
    <source>
        <dbReference type="PROSITE" id="PS50977"/>
    </source>
</evidence>
<dbReference type="PANTHER" id="PTHR30055:SF146">
    <property type="entry name" value="HTH-TYPE TRANSCRIPTIONAL DUAL REGULATOR CECR"/>
    <property type="match status" value="1"/>
</dbReference>
<dbReference type="GO" id="GO:0003700">
    <property type="term" value="F:DNA-binding transcription factor activity"/>
    <property type="evidence" value="ECO:0007669"/>
    <property type="project" value="TreeGrafter"/>
</dbReference>
<gene>
    <name evidence="6" type="ORF">SAMN04244559_00497</name>
</gene>
<reference evidence="7" key="1">
    <citation type="submission" date="2016-10" db="EMBL/GenBank/DDBJ databases">
        <authorList>
            <person name="Varghese N."/>
            <person name="Submissions S."/>
        </authorList>
    </citation>
    <scope>NUCLEOTIDE SEQUENCE [LARGE SCALE GENOMIC DNA]</scope>
    <source>
        <strain evidence="7">DSM 13234</strain>
    </source>
</reference>
<dbReference type="InterPro" id="IPR036271">
    <property type="entry name" value="Tet_transcr_reg_TetR-rel_C_sf"/>
</dbReference>
<sequence length="202" mass="21973">MTESIRCPRPSAKRDAILDAARAVFLEVGYAAASMDNVAARAGVSKATIYAHFTGKDDLFGAVIRLRCDRNLTFTSVDPGLDARATLTVVGHRLMDLLLQPDTLAMYRLVTAEAHRQPDLARAFYESGPGTGKGQIAQVLLDLSRRGLLTVEDAWQMADLFTGMLRTDLFMRTMLGLPQPEDGTVDKAVSAAVETMLRAFAP</sequence>
<dbReference type="Gene3D" id="1.10.357.10">
    <property type="entry name" value="Tetracycline Repressor, domain 2"/>
    <property type="match status" value="1"/>
</dbReference>
<dbReference type="InterPro" id="IPR039536">
    <property type="entry name" value="TetR_C_Proteobacteria"/>
</dbReference>
<dbReference type="PRINTS" id="PR00455">
    <property type="entry name" value="HTHTETR"/>
</dbReference>
<accession>A0A1H6GZW7</accession>
<keyword evidence="3" id="KW-0804">Transcription</keyword>
<name>A0A1H6GZW7_MAGFU</name>
<dbReference type="Pfam" id="PF00440">
    <property type="entry name" value="TetR_N"/>
    <property type="match status" value="1"/>
</dbReference>
<dbReference type="SUPFAM" id="SSF48498">
    <property type="entry name" value="Tetracyclin repressor-like, C-terminal domain"/>
    <property type="match status" value="1"/>
</dbReference>
<dbReference type="Pfam" id="PF14246">
    <property type="entry name" value="TetR_C_7"/>
    <property type="match status" value="1"/>
</dbReference>
<dbReference type="InterPro" id="IPR023772">
    <property type="entry name" value="DNA-bd_HTH_TetR-type_CS"/>
</dbReference>
<feature type="DNA-binding region" description="H-T-H motif" evidence="4">
    <location>
        <begin position="34"/>
        <end position="53"/>
    </location>
</feature>
<protein>
    <submittedName>
        <fullName evidence="6">Transcriptional regulator, TetR family</fullName>
    </submittedName>
</protein>
<dbReference type="SUPFAM" id="SSF46689">
    <property type="entry name" value="Homeodomain-like"/>
    <property type="match status" value="1"/>
</dbReference>
<dbReference type="PROSITE" id="PS50977">
    <property type="entry name" value="HTH_TETR_2"/>
    <property type="match status" value="1"/>
</dbReference>
<dbReference type="EMBL" id="FNWO01000002">
    <property type="protein sequence ID" value="SEH27373.1"/>
    <property type="molecule type" value="Genomic_DNA"/>
</dbReference>
<dbReference type="RefSeq" id="WP_074765231.1">
    <property type="nucleotide sequence ID" value="NZ_FNWO01000002.1"/>
</dbReference>
<keyword evidence="2 4" id="KW-0238">DNA-binding</keyword>
<evidence type="ECO:0000256" key="3">
    <source>
        <dbReference type="ARBA" id="ARBA00023163"/>
    </source>
</evidence>
<dbReference type="PROSITE" id="PS01081">
    <property type="entry name" value="HTH_TETR_1"/>
    <property type="match status" value="1"/>
</dbReference>
<evidence type="ECO:0000256" key="4">
    <source>
        <dbReference type="PROSITE-ProRule" id="PRU00335"/>
    </source>
</evidence>
<evidence type="ECO:0000256" key="1">
    <source>
        <dbReference type="ARBA" id="ARBA00023015"/>
    </source>
</evidence>
<dbReference type="FunFam" id="1.10.10.60:FF:000141">
    <property type="entry name" value="TetR family transcriptional regulator"/>
    <property type="match status" value="1"/>
</dbReference>
<keyword evidence="1" id="KW-0805">Transcription regulation</keyword>
<evidence type="ECO:0000313" key="6">
    <source>
        <dbReference type="EMBL" id="SEH27373.1"/>
    </source>
</evidence>
<dbReference type="Proteomes" id="UP000182983">
    <property type="component" value="Unassembled WGS sequence"/>
</dbReference>
<dbReference type="GO" id="GO:0000976">
    <property type="term" value="F:transcription cis-regulatory region binding"/>
    <property type="evidence" value="ECO:0007669"/>
    <property type="project" value="TreeGrafter"/>
</dbReference>
<proteinExistence type="predicted"/>
<feature type="domain" description="HTH tetR-type" evidence="5">
    <location>
        <begin position="11"/>
        <end position="71"/>
    </location>
</feature>
<dbReference type="Gene3D" id="1.10.10.60">
    <property type="entry name" value="Homeodomain-like"/>
    <property type="match status" value="1"/>
</dbReference>
<dbReference type="InterPro" id="IPR050109">
    <property type="entry name" value="HTH-type_TetR-like_transc_reg"/>
</dbReference>
<keyword evidence="7" id="KW-1185">Reference proteome</keyword>